<dbReference type="CDD" id="cd22671">
    <property type="entry name" value="FHA_APTX-like"/>
    <property type="match status" value="1"/>
</dbReference>
<gene>
    <name evidence="2" type="ORF">KIW84_058049</name>
</gene>
<evidence type="ECO:0008006" key="4">
    <source>
        <dbReference type="Google" id="ProtNLM"/>
    </source>
</evidence>
<feature type="non-terminal residue" evidence="2">
    <location>
        <position position="293"/>
    </location>
</feature>
<dbReference type="Proteomes" id="UP001058974">
    <property type="component" value="Chromosome 5"/>
</dbReference>
<feature type="compositionally biased region" description="Acidic residues" evidence="1">
    <location>
        <begin position="170"/>
        <end position="179"/>
    </location>
</feature>
<accession>A0A9D4X2W7</accession>
<reference evidence="2 3" key="1">
    <citation type="journal article" date="2022" name="Nat. Genet.">
        <title>Improved pea reference genome and pan-genome highlight genomic features and evolutionary characteristics.</title>
        <authorList>
            <person name="Yang T."/>
            <person name="Liu R."/>
            <person name="Luo Y."/>
            <person name="Hu S."/>
            <person name="Wang D."/>
            <person name="Wang C."/>
            <person name="Pandey M.K."/>
            <person name="Ge S."/>
            <person name="Xu Q."/>
            <person name="Li N."/>
            <person name="Li G."/>
            <person name="Huang Y."/>
            <person name="Saxena R.K."/>
            <person name="Ji Y."/>
            <person name="Li M."/>
            <person name="Yan X."/>
            <person name="He Y."/>
            <person name="Liu Y."/>
            <person name="Wang X."/>
            <person name="Xiang C."/>
            <person name="Varshney R.K."/>
            <person name="Ding H."/>
            <person name="Gao S."/>
            <person name="Zong X."/>
        </authorList>
    </citation>
    <scope>NUCLEOTIDE SEQUENCE [LARGE SCALE GENOMIC DNA]</scope>
    <source>
        <strain evidence="2 3">cv. Zhongwan 6</strain>
    </source>
</reference>
<dbReference type="InterPro" id="IPR008984">
    <property type="entry name" value="SMAD_FHA_dom_sf"/>
</dbReference>
<proteinExistence type="predicted"/>
<name>A0A9D4X2W7_PEA</name>
<feature type="compositionally biased region" description="Acidic residues" evidence="1">
    <location>
        <begin position="266"/>
        <end position="293"/>
    </location>
</feature>
<dbReference type="PANTHER" id="PTHR37733">
    <property type="entry name" value="SMAD/FHA DOMAIN-CONTAINING PROTEIN"/>
    <property type="match status" value="1"/>
</dbReference>
<dbReference type="EMBL" id="JAMSHJ010000005">
    <property type="protein sequence ID" value="KAI5413744.1"/>
    <property type="molecule type" value="Genomic_DNA"/>
</dbReference>
<feature type="compositionally biased region" description="Acidic residues" evidence="1">
    <location>
        <begin position="244"/>
        <end position="259"/>
    </location>
</feature>
<protein>
    <recommendedName>
        <fullName evidence="4">FHA domain-containing protein</fullName>
    </recommendedName>
</protein>
<dbReference type="PANTHER" id="PTHR37733:SF1">
    <property type="entry name" value="SMAD_FHA DOMAIN-CONTAINING PROTEIN"/>
    <property type="match status" value="1"/>
</dbReference>
<comment type="caution">
    <text evidence="2">The sequence shown here is derived from an EMBL/GenBank/DDBJ whole genome shotgun (WGS) entry which is preliminary data.</text>
</comment>
<keyword evidence="3" id="KW-1185">Reference proteome</keyword>
<dbReference type="Gene3D" id="2.60.200.20">
    <property type="match status" value="1"/>
</dbReference>
<dbReference type="Gramene" id="Psat05G0804900-T1">
    <property type="protein sequence ID" value="KAI5413744.1"/>
    <property type="gene ID" value="KIW84_058049"/>
</dbReference>
<dbReference type="SUPFAM" id="SSF49879">
    <property type="entry name" value="SMAD/FHA domain"/>
    <property type="match status" value="1"/>
</dbReference>
<evidence type="ECO:0000256" key="1">
    <source>
        <dbReference type="SAM" id="MobiDB-lite"/>
    </source>
</evidence>
<evidence type="ECO:0000313" key="2">
    <source>
        <dbReference type="EMBL" id="KAI5413744.1"/>
    </source>
</evidence>
<feature type="region of interest" description="Disordered" evidence="1">
    <location>
        <begin position="166"/>
        <end position="293"/>
    </location>
</feature>
<organism evidence="2 3">
    <name type="scientific">Pisum sativum</name>
    <name type="common">Garden pea</name>
    <name type="synonym">Lathyrus oleraceus</name>
    <dbReference type="NCBI Taxonomy" id="3888"/>
    <lineage>
        <taxon>Eukaryota</taxon>
        <taxon>Viridiplantae</taxon>
        <taxon>Streptophyta</taxon>
        <taxon>Embryophyta</taxon>
        <taxon>Tracheophyta</taxon>
        <taxon>Spermatophyta</taxon>
        <taxon>Magnoliopsida</taxon>
        <taxon>eudicotyledons</taxon>
        <taxon>Gunneridae</taxon>
        <taxon>Pentapetalae</taxon>
        <taxon>rosids</taxon>
        <taxon>fabids</taxon>
        <taxon>Fabales</taxon>
        <taxon>Fabaceae</taxon>
        <taxon>Papilionoideae</taxon>
        <taxon>50 kb inversion clade</taxon>
        <taxon>NPAAA clade</taxon>
        <taxon>Hologalegina</taxon>
        <taxon>IRL clade</taxon>
        <taxon>Fabeae</taxon>
        <taxon>Lathyrus</taxon>
    </lineage>
</organism>
<evidence type="ECO:0000313" key="3">
    <source>
        <dbReference type="Proteomes" id="UP001058974"/>
    </source>
</evidence>
<dbReference type="AlphaFoldDB" id="A0A9D4X2W7"/>
<sequence>KDGCGELWMELEGEDGSKFPLESGEKALFGRGSGFNTDDHTVSRRHVSFQLNDADSEPPRVSFQVIGTNPIWVLKNNDGTLKLFNKFDNGQLELGDRFCLSGKTPLWFKLNKPQLSETQIHFDQLDLSQIDPVQEFGFLVMRHEFDRYPKGMIQKVENWKWFLEEPSKESEDDDGDDSEETRKTKGKRKVFEDNEDDEWTGDSEDDKDLVAKTGKGKKPVYSTRSKDKGGAKRKKTASVNKTVEEEEEEDDNNDDDDETLGGFIVTDEENGEEQGNDEDEEEEEFEEEEEDDD</sequence>
<feature type="compositionally biased region" description="Acidic residues" evidence="1">
    <location>
        <begin position="193"/>
        <end position="207"/>
    </location>
</feature>